<reference evidence="1" key="1">
    <citation type="submission" date="2022-04" db="EMBL/GenBank/DDBJ databases">
        <title>Halocatena sp. nov., isolated from a salt lake.</title>
        <authorList>
            <person name="Cui H.-L."/>
        </authorList>
    </citation>
    <scope>NUCLEOTIDE SEQUENCE</scope>
    <source>
        <strain evidence="1">AD-1</strain>
    </source>
</reference>
<proteinExistence type="predicted"/>
<evidence type="ECO:0000313" key="2">
    <source>
        <dbReference type="Proteomes" id="UP000831768"/>
    </source>
</evidence>
<dbReference type="EMBL" id="CP096019">
    <property type="protein sequence ID" value="UPM42593.1"/>
    <property type="molecule type" value="Genomic_DNA"/>
</dbReference>
<sequence length="216" mass="24448">MYAFTDVALAAYCPRKLYYRWREETYEPPEHSGFELAFQYPLLLDPETALDAEPIAVTPVTYRRNLNCSQARLRAFEALCEPTEREVFLTGRRVRGIAHKVLETPLAPSIVSVGEPPDRGVWEPHAVRAVAAAKALAWEREESVQRAFVEYATHGVIREIELTPRRVGQYRRALRTAASIDGPPPRTRNTDKCGSCEYRSTCGVRTRSLRSLLGGR</sequence>
<evidence type="ECO:0008006" key="3">
    <source>
        <dbReference type="Google" id="ProtNLM"/>
    </source>
</evidence>
<dbReference type="Proteomes" id="UP000831768">
    <property type="component" value="Chromosome"/>
</dbReference>
<organism evidence="1 2">
    <name type="scientific">Halocatena salina</name>
    <dbReference type="NCBI Taxonomy" id="2934340"/>
    <lineage>
        <taxon>Archaea</taxon>
        <taxon>Methanobacteriati</taxon>
        <taxon>Methanobacteriota</taxon>
        <taxon>Stenosarchaea group</taxon>
        <taxon>Halobacteria</taxon>
        <taxon>Halobacteriales</taxon>
        <taxon>Natronomonadaceae</taxon>
        <taxon>Halocatena</taxon>
    </lineage>
</organism>
<dbReference type="KEGG" id="haad:MW046_11595"/>
<dbReference type="RefSeq" id="WP_247993264.1">
    <property type="nucleotide sequence ID" value="NZ_CP096019.1"/>
</dbReference>
<evidence type="ECO:0000313" key="1">
    <source>
        <dbReference type="EMBL" id="UPM42593.1"/>
    </source>
</evidence>
<keyword evidence="2" id="KW-1185">Reference proteome</keyword>
<name>A0A8U0A3P5_9EURY</name>
<gene>
    <name evidence="1" type="ORF">MW046_11595</name>
</gene>
<dbReference type="AlphaFoldDB" id="A0A8U0A3P5"/>
<accession>A0A8U0A3P5</accession>
<dbReference type="GeneID" id="71928700"/>
<protein>
    <recommendedName>
        <fullName evidence="3">CRISPR-associated exonuclease Cas4</fullName>
    </recommendedName>
</protein>